<evidence type="ECO:0000256" key="2">
    <source>
        <dbReference type="ARBA" id="ARBA00023274"/>
    </source>
</evidence>
<keyword evidence="7" id="KW-1185">Reference proteome</keyword>
<dbReference type="KEGG" id="ttn:TTX_1675"/>
<name>G4RL51_THETK</name>
<dbReference type="STRING" id="768679.TTX_1675"/>
<organism evidence="6 7">
    <name type="scientific">Thermoproteus tenax (strain ATCC 35583 / DSM 2078 / JCM 9277 / NBRC 100435 / Kra 1)</name>
    <dbReference type="NCBI Taxonomy" id="768679"/>
    <lineage>
        <taxon>Archaea</taxon>
        <taxon>Thermoproteota</taxon>
        <taxon>Thermoprotei</taxon>
        <taxon>Thermoproteales</taxon>
        <taxon>Thermoproteaceae</taxon>
        <taxon>Thermoproteus</taxon>
    </lineage>
</organism>
<dbReference type="HAMAP" id="MF_00481">
    <property type="entry name" value="Ribosomal_eL30"/>
    <property type="match status" value="1"/>
</dbReference>
<dbReference type="NCBIfam" id="NF002172">
    <property type="entry name" value="PRK01018.1"/>
    <property type="match status" value="1"/>
</dbReference>
<evidence type="ECO:0000256" key="4">
    <source>
        <dbReference type="HAMAP-Rule" id="MF_00481"/>
    </source>
</evidence>
<keyword evidence="1 4" id="KW-0689">Ribosomal protein</keyword>
<dbReference type="eggNOG" id="arCOG01752">
    <property type="taxonomic scope" value="Archaea"/>
</dbReference>
<evidence type="ECO:0000313" key="6">
    <source>
        <dbReference type="EMBL" id="CCC82296.1"/>
    </source>
</evidence>
<feature type="domain" description="Ribosomal protein eL8/eL30/eS12/Gadd45" evidence="5">
    <location>
        <begin position="7"/>
        <end position="98"/>
    </location>
</feature>
<evidence type="ECO:0000256" key="3">
    <source>
        <dbReference type="ARBA" id="ARBA00035231"/>
    </source>
</evidence>
<dbReference type="Proteomes" id="UP000002654">
    <property type="component" value="Chromosome"/>
</dbReference>
<dbReference type="PaxDb" id="768679-TTX_1675"/>
<comment type="similarity">
    <text evidence="4">Belongs to the eukaryotic ribosomal protein eL30 family.</text>
</comment>
<dbReference type="EMBL" id="FN869859">
    <property type="protein sequence ID" value="CCC82296.1"/>
    <property type="molecule type" value="Genomic_DNA"/>
</dbReference>
<proteinExistence type="inferred from homology"/>
<keyword evidence="2 4" id="KW-0687">Ribonucleoprotein</keyword>
<dbReference type="GO" id="GO:0022625">
    <property type="term" value="C:cytosolic large ribosomal subunit"/>
    <property type="evidence" value="ECO:0007669"/>
    <property type="project" value="InterPro"/>
</dbReference>
<dbReference type="AlphaFoldDB" id="G4RL51"/>
<evidence type="ECO:0000259" key="5">
    <source>
        <dbReference type="Pfam" id="PF01248"/>
    </source>
</evidence>
<dbReference type="InterPro" id="IPR029064">
    <property type="entry name" value="Ribosomal_eL30-like_sf"/>
</dbReference>
<dbReference type="PANTHER" id="PTHR11449">
    <property type="entry name" value="RIBOSOMAL PROTEIN L30"/>
    <property type="match status" value="1"/>
</dbReference>
<dbReference type="HOGENOM" id="CLU_130502_1_0_2"/>
<dbReference type="OrthoDB" id="10759at2157"/>
<evidence type="ECO:0000313" key="7">
    <source>
        <dbReference type="Proteomes" id="UP000002654"/>
    </source>
</evidence>
<evidence type="ECO:0000256" key="1">
    <source>
        <dbReference type="ARBA" id="ARBA00022980"/>
    </source>
</evidence>
<protein>
    <recommendedName>
        <fullName evidence="3 4">Large ribosomal subunit protein eL30</fullName>
    </recommendedName>
</protein>
<dbReference type="GO" id="GO:0006412">
    <property type="term" value="P:translation"/>
    <property type="evidence" value="ECO:0007669"/>
    <property type="project" value="UniProtKB-UniRule"/>
</dbReference>
<reference evidence="6 7" key="1">
    <citation type="journal article" date="2011" name="PLoS ONE">
        <title>The complete genome sequence of Thermoproteus tenax: a physiologically versatile member of the Crenarchaeota.</title>
        <authorList>
            <person name="Siebers B."/>
            <person name="Zaparty M."/>
            <person name="Raddatz G."/>
            <person name="Tjaden B."/>
            <person name="Albers S.V."/>
            <person name="Bell S.D."/>
            <person name="Blombach F."/>
            <person name="Kletzin A."/>
            <person name="Kyrpides N."/>
            <person name="Lanz C."/>
            <person name="Plagens A."/>
            <person name="Rampp M."/>
            <person name="Rosinus A."/>
            <person name="von Jan M."/>
            <person name="Makarova K.S."/>
            <person name="Klenk H.P."/>
            <person name="Schuster S.C."/>
            <person name="Hensel R."/>
        </authorList>
    </citation>
    <scope>NUCLEOTIDE SEQUENCE [LARGE SCALE GENOMIC DNA]</scope>
    <source>
        <strain evidence="7">ATCC 35583 / DSM 2078 / JCM 9277 / NBRC 100435 / Kra 1</strain>
    </source>
</reference>
<gene>
    <name evidence="4 6" type="primary">rpl30e</name>
    <name evidence="6" type="ordered locus">TTX_1675</name>
</gene>
<dbReference type="GO" id="GO:0003735">
    <property type="term" value="F:structural constituent of ribosome"/>
    <property type="evidence" value="ECO:0007669"/>
    <property type="project" value="InterPro"/>
</dbReference>
<dbReference type="Pfam" id="PF01248">
    <property type="entry name" value="Ribosomal_L7Ae"/>
    <property type="match status" value="1"/>
</dbReference>
<dbReference type="GeneID" id="11262554"/>
<dbReference type="InterPro" id="IPR000231">
    <property type="entry name" value="Ribosomal_eL30"/>
</dbReference>
<dbReference type="InterPro" id="IPR039109">
    <property type="entry name" value="Ribosomal_eL30-like"/>
</dbReference>
<dbReference type="InterPro" id="IPR004038">
    <property type="entry name" value="Ribosomal_eL8/eL30/eS12/Gad45"/>
</dbReference>
<dbReference type="RefSeq" id="WP_014127550.1">
    <property type="nucleotide sequence ID" value="NC_016070.1"/>
</dbReference>
<accession>G4RL51</accession>
<dbReference type="Gene3D" id="3.30.1330.30">
    <property type="match status" value="1"/>
</dbReference>
<dbReference type="PATRIC" id="fig|768679.9.peg.1695"/>
<sequence length="104" mass="11028">MSVSVDISRELQVAVTTGRVLVGYKSTKRSILAGQSKMVIIAANAPIAVKNDLEYYAKLAGVPIFIFPGSSLELGAAVRKPFKISAMSIIEPGQSEILKLVGHA</sequence>
<dbReference type="GO" id="GO:0003723">
    <property type="term" value="F:RNA binding"/>
    <property type="evidence" value="ECO:0007669"/>
    <property type="project" value="InterPro"/>
</dbReference>
<dbReference type="SUPFAM" id="SSF55315">
    <property type="entry name" value="L30e-like"/>
    <property type="match status" value="1"/>
</dbReference>